<keyword evidence="2" id="KW-0472">Membrane</keyword>
<feature type="transmembrane region" description="Helical" evidence="2">
    <location>
        <begin position="314"/>
        <end position="332"/>
    </location>
</feature>
<feature type="transmembrane region" description="Helical" evidence="2">
    <location>
        <begin position="65"/>
        <end position="86"/>
    </location>
</feature>
<evidence type="ECO:0000313" key="4">
    <source>
        <dbReference type="Proteomes" id="UP000655287"/>
    </source>
</evidence>
<dbReference type="Proteomes" id="UP000655287">
    <property type="component" value="Unassembled WGS sequence"/>
</dbReference>
<feature type="transmembrane region" description="Helical" evidence="2">
    <location>
        <begin position="221"/>
        <end position="238"/>
    </location>
</feature>
<name>A0A919R2X1_9ACTN</name>
<feature type="transmembrane region" description="Helical" evidence="2">
    <location>
        <begin position="121"/>
        <end position="139"/>
    </location>
</feature>
<feature type="transmembrane region" description="Helical" evidence="2">
    <location>
        <begin position="159"/>
        <end position="178"/>
    </location>
</feature>
<evidence type="ECO:0000256" key="2">
    <source>
        <dbReference type="SAM" id="Phobius"/>
    </source>
</evidence>
<protein>
    <submittedName>
        <fullName evidence="3">Uncharacterized protein</fullName>
    </submittedName>
</protein>
<feature type="transmembrane region" description="Helical" evidence="2">
    <location>
        <begin position="467"/>
        <end position="489"/>
    </location>
</feature>
<keyword evidence="2" id="KW-1133">Transmembrane helix</keyword>
<feature type="transmembrane region" description="Helical" evidence="2">
    <location>
        <begin position="436"/>
        <end position="460"/>
    </location>
</feature>
<feature type="transmembrane region" description="Helical" evidence="2">
    <location>
        <begin position="384"/>
        <end position="406"/>
    </location>
</feature>
<evidence type="ECO:0000313" key="3">
    <source>
        <dbReference type="EMBL" id="GII78692.1"/>
    </source>
</evidence>
<gene>
    <name evidence="3" type="ORF">Sru01_36740</name>
</gene>
<proteinExistence type="predicted"/>
<reference evidence="3" key="1">
    <citation type="submission" date="2021-01" db="EMBL/GenBank/DDBJ databases">
        <title>Whole genome shotgun sequence of Sphaerisporangium rufum NBRC 109079.</title>
        <authorList>
            <person name="Komaki H."/>
            <person name="Tamura T."/>
        </authorList>
    </citation>
    <scope>NUCLEOTIDE SEQUENCE</scope>
    <source>
        <strain evidence="3">NBRC 109079</strain>
    </source>
</reference>
<feature type="region of interest" description="Disordered" evidence="1">
    <location>
        <begin position="1"/>
        <end position="35"/>
    </location>
</feature>
<feature type="transmembrane region" description="Helical" evidence="2">
    <location>
        <begin position="561"/>
        <end position="581"/>
    </location>
</feature>
<feature type="transmembrane region" description="Helical" evidence="2">
    <location>
        <begin position="495"/>
        <end position="516"/>
    </location>
</feature>
<keyword evidence="4" id="KW-1185">Reference proteome</keyword>
<feature type="transmembrane region" description="Helical" evidence="2">
    <location>
        <begin position="588"/>
        <end position="606"/>
    </location>
</feature>
<feature type="transmembrane region" description="Helical" evidence="2">
    <location>
        <begin position="344"/>
        <end position="372"/>
    </location>
</feature>
<comment type="caution">
    <text evidence="3">The sequence shown here is derived from an EMBL/GenBank/DDBJ whole genome shotgun (WGS) entry which is preliminary data.</text>
</comment>
<feature type="transmembrane region" description="Helical" evidence="2">
    <location>
        <begin position="528"/>
        <end position="549"/>
    </location>
</feature>
<keyword evidence="2" id="KW-0812">Transmembrane</keyword>
<feature type="transmembrane region" description="Helical" evidence="2">
    <location>
        <begin position="272"/>
        <end position="293"/>
    </location>
</feature>
<feature type="transmembrane region" description="Helical" evidence="2">
    <location>
        <begin position="98"/>
        <end position="115"/>
    </location>
</feature>
<accession>A0A919R2X1</accession>
<organism evidence="3 4">
    <name type="scientific">Sphaerisporangium rufum</name>
    <dbReference type="NCBI Taxonomy" id="1381558"/>
    <lineage>
        <taxon>Bacteria</taxon>
        <taxon>Bacillati</taxon>
        <taxon>Actinomycetota</taxon>
        <taxon>Actinomycetes</taxon>
        <taxon>Streptosporangiales</taxon>
        <taxon>Streptosporangiaceae</taxon>
        <taxon>Sphaerisporangium</taxon>
    </lineage>
</organism>
<evidence type="ECO:0000256" key="1">
    <source>
        <dbReference type="SAM" id="MobiDB-lite"/>
    </source>
</evidence>
<dbReference type="RefSeq" id="WP_203987604.1">
    <property type="nucleotide sequence ID" value="NZ_BOOU01000052.1"/>
</dbReference>
<feature type="transmembrane region" description="Helical" evidence="2">
    <location>
        <begin position="245"/>
        <end position="266"/>
    </location>
</feature>
<sequence length="777" mass="82224">MTTTPPAGDPALAVRDGAAGRPAGPRHRAPRGLRSVARSPWPPAVLVAALAVAVLRHYGTPIRDLAAFAGYLAGCVAVPGTLLVRALHPGRRTRLEEVAFGLAVGYAIEVLAYLAARAAGAPLLVLGWPAATYAAFLLIPRLRRHWRGTRPQRAPRWWAWFLALVACYVLASSAAEFFRTAPLRWPAAGTMHFDLPYALGMLGELRHHLPPQLPIVAGEPLYYHWFAFAHLAAASWITGVEPMVLMFRLAALPLVGVFVVLLAALGRRITGSFGGAALCVTATFAMALPSLYANANGLLIWTGVQQPPWRGPTTTFAMMLFVPFVLVLLDLLDGRRTGRATWALLVLLIVVIMGAKAVYLPLALAGLAAVAAAQAARRRPPWRALAAFALAAACLCYAQFVLLGGARLGLFVQPLAAARKTWAALAGVPEPEVTTAALLACAVLFLLGWAAGWCGSLWLLRGTPGTPFTAFTAGTGVVAVGAALLLGSTTTLNQGYFLICAAPLLSVLAVHGFLVLARRQGLGAKACCGALAAGVVVAVAVRAACGVRVPLPPGTPWRALLLPYAVVAAVVALAAAGLWAARRRPRPWALLVALVVGVGPAGAWPARAMLMVRPDGRAGLENDQRVAPADVPRGLAAAARWLRDHSAPGDVLATNVHCRWGHELPCDTRQYWLAALAERRVLVEGWAFTPVNHARWRPGEILQLRPFWDPARLAANDAAFTAPSPAAVARLRDGYGVRWLVADERRLAPGTPPAGVTGPLFRAGDIAVYRLPAAPAR</sequence>
<dbReference type="EMBL" id="BOOU01000052">
    <property type="protein sequence ID" value="GII78692.1"/>
    <property type="molecule type" value="Genomic_DNA"/>
</dbReference>
<dbReference type="AlphaFoldDB" id="A0A919R2X1"/>